<keyword evidence="5" id="KW-0645">Protease</keyword>
<dbReference type="PANTHER" id="PTHR48094">
    <property type="entry name" value="PROTEIN/NUCLEIC ACID DEGLYCASE DJ-1-RELATED"/>
    <property type="match status" value="1"/>
</dbReference>
<dbReference type="AlphaFoldDB" id="A0A1G9KSE0"/>
<evidence type="ECO:0000256" key="2">
    <source>
        <dbReference type="ARBA" id="ARBA00023239"/>
    </source>
</evidence>
<dbReference type="PANTHER" id="PTHR48094:SF11">
    <property type="entry name" value="GLUTATHIONE-INDEPENDENT GLYOXALASE HSP31-RELATED"/>
    <property type="match status" value="1"/>
</dbReference>
<keyword evidence="1" id="KW-0346">Stress response</keyword>
<dbReference type="STRING" id="525640.SAMN04487971_11262"/>
<dbReference type="Gene3D" id="3.40.50.880">
    <property type="match status" value="1"/>
</dbReference>
<evidence type="ECO:0000259" key="4">
    <source>
        <dbReference type="Pfam" id="PF01965"/>
    </source>
</evidence>
<dbReference type="GO" id="GO:0019243">
    <property type="term" value="P:methylglyoxal catabolic process to D-lactate via S-lactoyl-glutathione"/>
    <property type="evidence" value="ECO:0007669"/>
    <property type="project" value="TreeGrafter"/>
</dbReference>
<keyword evidence="6" id="KW-1185">Reference proteome</keyword>
<dbReference type="EMBL" id="FNGE01000012">
    <property type="protein sequence ID" value="SDL52740.1"/>
    <property type="molecule type" value="Genomic_DNA"/>
</dbReference>
<dbReference type="GO" id="GO:0008233">
    <property type="term" value="F:peptidase activity"/>
    <property type="evidence" value="ECO:0007669"/>
    <property type="project" value="UniProtKB-KW"/>
</dbReference>
<reference evidence="6" key="1">
    <citation type="submission" date="2016-10" db="EMBL/GenBank/DDBJ databases">
        <authorList>
            <person name="Varghese N."/>
            <person name="Submissions S."/>
        </authorList>
    </citation>
    <scope>NUCLEOTIDE SEQUENCE [LARGE SCALE GENOMIC DNA]</scope>
    <source>
        <strain evidence="6">CGMCC 1.7655</strain>
    </source>
</reference>
<accession>A0A1G9KSE0</accession>
<protein>
    <submittedName>
        <fullName evidence="5">Putative intracellular protease/amidase</fullName>
    </submittedName>
</protein>
<evidence type="ECO:0000313" key="6">
    <source>
        <dbReference type="Proteomes" id="UP000199555"/>
    </source>
</evidence>
<proteinExistence type="inferred from homology"/>
<keyword evidence="5" id="KW-0378">Hydrolase</keyword>
<dbReference type="InterPro" id="IPR050325">
    <property type="entry name" value="Prot/Nucl_acid_deglycase"/>
</dbReference>
<organism evidence="5 6">
    <name type="scientific">Paracoccus chinensis</name>
    <dbReference type="NCBI Taxonomy" id="525640"/>
    <lineage>
        <taxon>Bacteria</taxon>
        <taxon>Pseudomonadati</taxon>
        <taxon>Pseudomonadota</taxon>
        <taxon>Alphaproteobacteria</taxon>
        <taxon>Rhodobacterales</taxon>
        <taxon>Paracoccaceae</taxon>
        <taxon>Paracoccus</taxon>
    </lineage>
</organism>
<evidence type="ECO:0000256" key="3">
    <source>
        <dbReference type="ARBA" id="ARBA00038493"/>
    </source>
</evidence>
<dbReference type="GO" id="GO:0019172">
    <property type="term" value="F:glyoxalase III activity"/>
    <property type="evidence" value="ECO:0007669"/>
    <property type="project" value="TreeGrafter"/>
</dbReference>
<feature type="domain" description="DJ-1/PfpI" evidence="4">
    <location>
        <begin position="30"/>
        <end position="221"/>
    </location>
</feature>
<dbReference type="OrthoDB" id="9792284at2"/>
<dbReference type="InterPro" id="IPR029062">
    <property type="entry name" value="Class_I_gatase-like"/>
</dbReference>
<dbReference type="GO" id="GO:0005737">
    <property type="term" value="C:cytoplasm"/>
    <property type="evidence" value="ECO:0007669"/>
    <property type="project" value="TreeGrafter"/>
</dbReference>
<keyword evidence="2" id="KW-0456">Lyase</keyword>
<dbReference type="CDD" id="cd03141">
    <property type="entry name" value="GATase1_Hsp31_like"/>
    <property type="match status" value="1"/>
</dbReference>
<evidence type="ECO:0000256" key="1">
    <source>
        <dbReference type="ARBA" id="ARBA00023016"/>
    </source>
</evidence>
<comment type="similarity">
    <text evidence="3">Belongs to the peptidase C56 family. HSP31-like subfamily.</text>
</comment>
<sequence length="235" mass="24667">MQKKPRILIIATSAATMTGSDKPTGLWLEELTTPYYAFLDAGAEVTLASIAGGKIPVDPNSVKPRGENDPSVERALNDRVFQTLIGDTLRFDTLDTTGFDAIMLPGGHGTMFDYPESAELAQLVADFDAAGKVVAAVCHGPAGLVSARRADGTPVVAGRRVAAFTDSEEQAVGLADAVPFLLTTRLKKLGARIEAGPDFEPFAIRDGNLVTGQNPASAEPIAALVFEALEEAKVA</sequence>
<name>A0A1G9KSE0_9RHOB</name>
<dbReference type="SUPFAM" id="SSF52317">
    <property type="entry name" value="Class I glutamine amidotransferase-like"/>
    <property type="match status" value="1"/>
</dbReference>
<gene>
    <name evidence="5" type="ORF">SAMN04487971_11262</name>
</gene>
<dbReference type="RefSeq" id="WP_090756724.1">
    <property type="nucleotide sequence ID" value="NZ_FNGE01000012.1"/>
</dbReference>
<evidence type="ECO:0000313" key="5">
    <source>
        <dbReference type="EMBL" id="SDL52740.1"/>
    </source>
</evidence>
<dbReference type="GO" id="GO:0006508">
    <property type="term" value="P:proteolysis"/>
    <property type="evidence" value="ECO:0007669"/>
    <property type="project" value="UniProtKB-KW"/>
</dbReference>
<dbReference type="Proteomes" id="UP000199555">
    <property type="component" value="Unassembled WGS sequence"/>
</dbReference>
<dbReference type="InterPro" id="IPR002818">
    <property type="entry name" value="DJ-1/PfpI"/>
</dbReference>
<dbReference type="Pfam" id="PF01965">
    <property type="entry name" value="DJ-1_PfpI"/>
    <property type="match status" value="1"/>
</dbReference>